<organism evidence="6 7">
    <name type="scientific">Psychroflexus halocasei</name>
    <dbReference type="NCBI Taxonomy" id="908615"/>
    <lineage>
        <taxon>Bacteria</taxon>
        <taxon>Pseudomonadati</taxon>
        <taxon>Bacteroidota</taxon>
        <taxon>Flavobacteriia</taxon>
        <taxon>Flavobacteriales</taxon>
        <taxon>Flavobacteriaceae</taxon>
        <taxon>Psychroflexus</taxon>
    </lineage>
</organism>
<dbReference type="STRING" id="908615.SAMN05421540_1107"/>
<dbReference type="Pfam" id="PF03721">
    <property type="entry name" value="UDPG_MGDP_dh_N"/>
    <property type="match status" value="1"/>
</dbReference>
<dbReference type="PIRSF" id="PIRSF500136">
    <property type="entry name" value="UDP_ManNAc_DH"/>
    <property type="match status" value="1"/>
</dbReference>
<dbReference type="InterPro" id="IPR036220">
    <property type="entry name" value="UDP-Glc/GDP-Man_DH_C_sf"/>
</dbReference>
<dbReference type="InterPro" id="IPR014027">
    <property type="entry name" value="UDP-Glc/GDP-Man_DH_C"/>
</dbReference>
<evidence type="ECO:0000313" key="7">
    <source>
        <dbReference type="Proteomes" id="UP000198820"/>
    </source>
</evidence>
<dbReference type="SUPFAM" id="SSF48179">
    <property type="entry name" value="6-phosphogluconate dehydrogenase C-terminal domain-like"/>
    <property type="match status" value="1"/>
</dbReference>
<protein>
    <submittedName>
        <fullName evidence="6">UDP-N-acetyl-D-galactosamine dehydrogenase</fullName>
    </submittedName>
</protein>
<evidence type="ECO:0000259" key="5">
    <source>
        <dbReference type="SMART" id="SM00984"/>
    </source>
</evidence>
<dbReference type="GO" id="GO:0000271">
    <property type="term" value="P:polysaccharide biosynthetic process"/>
    <property type="evidence" value="ECO:0007669"/>
    <property type="project" value="InterPro"/>
</dbReference>
<dbReference type="PANTHER" id="PTHR43491:SF2">
    <property type="entry name" value="UDP-N-ACETYL-D-MANNOSAMINE DEHYDROGENASE"/>
    <property type="match status" value="1"/>
</dbReference>
<dbReference type="SUPFAM" id="SSF51735">
    <property type="entry name" value="NAD(P)-binding Rossmann-fold domains"/>
    <property type="match status" value="1"/>
</dbReference>
<dbReference type="Gene3D" id="3.40.50.720">
    <property type="entry name" value="NAD(P)-binding Rossmann-like Domain"/>
    <property type="match status" value="2"/>
</dbReference>
<dbReference type="AlphaFoldDB" id="A0A1H4D7F7"/>
<dbReference type="InterPro" id="IPR028359">
    <property type="entry name" value="UDP_ManNAc/GlcNAc_DH"/>
</dbReference>
<sequence length="428" mass="47583">MKKQPCISIIGLGYVGLPLAVAFAKKFKVIGFDINAKRIEELNDGLDHTLEVDNELLQSVLKHNDDTGLVITNDQNLLYQADVHIVTVPTPTDKNRQPVLTPLIKASETIGQIMKKNDIVIYESTVYPGVTEDVCVPVLEEKSGLKFNQDFYAGYSPERINPGDKVHTVTQILKVTSGSTPEIAKYVDDLYAEVITAGTHMAPSIKVAEAAKVIENSQRDINIAFVNELSKIFRKLDIDTDAVIEAAATKWNFVKFTPGLVGGHCIGVDPYYLAQRALEVGYNPEIILAGRRMNDGMGEYVAQEVIKMMVQKEAKVKNGKTLVLGITFKENCPDVRNTKAIDVINELKAYNMQVDVCDPWANPEEVKSIFNLDLLTDCSKLDSKYDSIVLCVSHKEFLNLDYKALKNKNAVLFDVKSFLPKEIVDGRL</sequence>
<dbReference type="NCBIfam" id="TIGR03026">
    <property type="entry name" value="NDP-sugDHase"/>
    <property type="match status" value="1"/>
</dbReference>
<dbReference type="GO" id="GO:0051287">
    <property type="term" value="F:NAD binding"/>
    <property type="evidence" value="ECO:0007669"/>
    <property type="project" value="InterPro"/>
</dbReference>
<evidence type="ECO:0000256" key="2">
    <source>
        <dbReference type="ARBA" id="ARBA00023002"/>
    </source>
</evidence>
<dbReference type="InterPro" id="IPR008927">
    <property type="entry name" value="6-PGluconate_DH-like_C_sf"/>
</dbReference>
<dbReference type="EMBL" id="FNQF01000010">
    <property type="protein sequence ID" value="SEA68664.1"/>
    <property type="molecule type" value="Genomic_DNA"/>
</dbReference>
<dbReference type="GO" id="GO:0016616">
    <property type="term" value="F:oxidoreductase activity, acting on the CH-OH group of donors, NAD or NADP as acceptor"/>
    <property type="evidence" value="ECO:0007669"/>
    <property type="project" value="InterPro"/>
</dbReference>
<evidence type="ECO:0000313" key="6">
    <source>
        <dbReference type="EMBL" id="SEA68664.1"/>
    </source>
</evidence>
<dbReference type="InterPro" id="IPR017476">
    <property type="entry name" value="UDP-Glc/GDP-Man"/>
</dbReference>
<evidence type="ECO:0000256" key="3">
    <source>
        <dbReference type="ARBA" id="ARBA00023027"/>
    </source>
</evidence>
<evidence type="ECO:0000256" key="4">
    <source>
        <dbReference type="PIRNR" id="PIRNR000124"/>
    </source>
</evidence>
<feature type="domain" description="UDP-glucose/GDP-mannose dehydrogenase C-terminal" evidence="5">
    <location>
        <begin position="322"/>
        <end position="421"/>
    </location>
</feature>
<dbReference type="Proteomes" id="UP000198820">
    <property type="component" value="Unassembled WGS sequence"/>
</dbReference>
<dbReference type="InterPro" id="IPR036291">
    <property type="entry name" value="NAD(P)-bd_dom_sf"/>
</dbReference>
<reference evidence="6 7" key="1">
    <citation type="submission" date="2016-10" db="EMBL/GenBank/DDBJ databases">
        <authorList>
            <person name="de Groot N.N."/>
        </authorList>
    </citation>
    <scope>NUCLEOTIDE SEQUENCE [LARGE SCALE GENOMIC DNA]</scope>
    <source>
        <strain evidence="6 7">DSM 23581</strain>
    </source>
</reference>
<keyword evidence="2" id="KW-0560">Oxidoreductase</keyword>
<dbReference type="InterPro" id="IPR014026">
    <property type="entry name" value="UDP-Glc/GDP-Man_DH_dimer"/>
</dbReference>
<dbReference type="Pfam" id="PF00984">
    <property type="entry name" value="UDPG_MGDP_dh"/>
    <property type="match status" value="1"/>
</dbReference>
<dbReference type="PIRSF" id="PIRSF000124">
    <property type="entry name" value="UDPglc_GDPman_dh"/>
    <property type="match status" value="1"/>
</dbReference>
<dbReference type="SMART" id="SM00984">
    <property type="entry name" value="UDPG_MGDP_dh_C"/>
    <property type="match status" value="1"/>
</dbReference>
<comment type="similarity">
    <text evidence="1 4">Belongs to the UDP-glucose/GDP-mannose dehydrogenase family.</text>
</comment>
<dbReference type="Pfam" id="PF03720">
    <property type="entry name" value="UDPG_MGDP_dh_C"/>
    <property type="match status" value="1"/>
</dbReference>
<keyword evidence="3" id="KW-0520">NAD</keyword>
<dbReference type="InterPro" id="IPR001732">
    <property type="entry name" value="UDP-Glc/GDP-Man_DH_N"/>
</dbReference>
<proteinExistence type="inferred from homology"/>
<keyword evidence="7" id="KW-1185">Reference proteome</keyword>
<name>A0A1H4D7F7_9FLAO</name>
<dbReference type="PANTHER" id="PTHR43491">
    <property type="entry name" value="UDP-N-ACETYL-D-MANNOSAMINE DEHYDROGENASE"/>
    <property type="match status" value="1"/>
</dbReference>
<accession>A0A1H4D7F7</accession>
<dbReference type="GO" id="GO:0016628">
    <property type="term" value="F:oxidoreductase activity, acting on the CH-CH group of donors, NAD or NADP as acceptor"/>
    <property type="evidence" value="ECO:0007669"/>
    <property type="project" value="InterPro"/>
</dbReference>
<evidence type="ECO:0000256" key="1">
    <source>
        <dbReference type="ARBA" id="ARBA00006601"/>
    </source>
</evidence>
<dbReference type="RefSeq" id="WP_093245210.1">
    <property type="nucleotide sequence ID" value="NZ_FNQF01000010.1"/>
</dbReference>
<gene>
    <name evidence="6" type="ORF">SAMN05421540_1107</name>
</gene>
<dbReference type="SUPFAM" id="SSF52413">
    <property type="entry name" value="UDP-glucose/GDP-mannose dehydrogenase C-terminal domain"/>
    <property type="match status" value="1"/>
</dbReference>